<dbReference type="EMBL" id="MABE01000521">
    <property type="protein sequence ID" value="OUS39803.1"/>
    <property type="molecule type" value="Genomic_DNA"/>
</dbReference>
<comment type="caution">
    <text evidence="1">The sequence shown here is derived from an EMBL/GenBank/DDBJ whole genome shotgun (WGS) entry which is preliminary data.</text>
</comment>
<protein>
    <submittedName>
        <fullName evidence="1">Uncharacterized protein</fullName>
    </submittedName>
</protein>
<reference evidence="2" key="1">
    <citation type="journal article" date="2017" name="Proc. Natl. Acad. Sci. U.S.A.">
        <title>Simulation of Deepwater Horizon oil plume reveals substrate specialization within a complex community of hydrocarbon degraders.</title>
        <authorList>
            <person name="Hu P."/>
            <person name="Dubinsky E.A."/>
            <person name="Probst A.J."/>
            <person name="Wang J."/>
            <person name="Sieber C.M.K."/>
            <person name="Tom L.M."/>
            <person name="Gardinali P."/>
            <person name="Banfield J.F."/>
            <person name="Atlas R.M."/>
            <person name="Andersen G.L."/>
        </authorList>
    </citation>
    <scope>NUCLEOTIDE SEQUENCE [LARGE SCALE GENOMIC DNA]</scope>
</reference>
<name>A0A1Y5HVK5_OLEAN</name>
<evidence type="ECO:0000313" key="1">
    <source>
        <dbReference type="EMBL" id="OUS39803.1"/>
    </source>
</evidence>
<sequence length="68" mass="8080">MKTYNTDNKGYEKFDPHGQITFSIQDKNIIIYHARGPFNVELFKTLEVLLIDVLKEIEKRKGHWVDMI</sequence>
<dbReference type="AlphaFoldDB" id="A0A1Y5HVK5"/>
<dbReference type="Proteomes" id="UP000227088">
    <property type="component" value="Unassembled WGS sequence"/>
</dbReference>
<feature type="non-terminal residue" evidence="1">
    <location>
        <position position="68"/>
    </location>
</feature>
<gene>
    <name evidence="1" type="ORF">A9R00_09060</name>
</gene>
<accession>A0A1Y5HVK5</accession>
<evidence type="ECO:0000313" key="2">
    <source>
        <dbReference type="Proteomes" id="UP000227088"/>
    </source>
</evidence>
<proteinExistence type="predicted"/>
<organism evidence="1 2">
    <name type="scientific">Oleispira antarctica</name>
    <dbReference type="NCBI Taxonomy" id="188908"/>
    <lineage>
        <taxon>Bacteria</taxon>
        <taxon>Pseudomonadati</taxon>
        <taxon>Pseudomonadota</taxon>
        <taxon>Gammaproteobacteria</taxon>
        <taxon>Oceanospirillales</taxon>
        <taxon>Oceanospirillaceae</taxon>
        <taxon>Oleispira</taxon>
    </lineage>
</organism>